<dbReference type="GO" id="GO:0051082">
    <property type="term" value="F:unfolded protein binding"/>
    <property type="evidence" value="ECO:0007669"/>
    <property type="project" value="InterPro"/>
</dbReference>
<dbReference type="InterPro" id="IPR002939">
    <property type="entry name" value="DnaJ_C"/>
</dbReference>
<reference evidence="4" key="1">
    <citation type="submission" date="2020-10" db="EMBL/GenBank/DDBJ databases">
        <authorList>
            <person name="Gilroy R."/>
        </authorList>
    </citation>
    <scope>NUCLEOTIDE SEQUENCE</scope>
    <source>
        <strain evidence="4">6276</strain>
    </source>
</reference>
<evidence type="ECO:0000313" key="5">
    <source>
        <dbReference type="Proteomes" id="UP000823928"/>
    </source>
</evidence>
<dbReference type="CDD" id="cd10747">
    <property type="entry name" value="DnaJ_C"/>
    <property type="match status" value="1"/>
</dbReference>
<gene>
    <name evidence="4" type="ORF">IAC10_04570</name>
</gene>
<comment type="caution">
    <text evidence="4">The sequence shown here is derived from an EMBL/GenBank/DDBJ whole genome shotgun (WGS) entry which is preliminary data.</text>
</comment>
<feature type="region of interest" description="Disordered" evidence="2">
    <location>
        <begin position="135"/>
        <end position="160"/>
    </location>
</feature>
<dbReference type="Gene3D" id="1.10.287.110">
    <property type="entry name" value="DnaJ domain"/>
    <property type="match status" value="1"/>
</dbReference>
<dbReference type="GO" id="GO:0042026">
    <property type="term" value="P:protein refolding"/>
    <property type="evidence" value="ECO:0007669"/>
    <property type="project" value="TreeGrafter"/>
</dbReference>
<organism evidence="4 5">
    <name type="scientific">Candidatus Scatousia excrementigallinarum</name>
    <dbReference type="NCBI Taxonomy" id="2840935"/>
    <lineage>
        <taxon>Bacteria</taxon>
        <taxon>Candidatus Scatousia</taxon>
    </lineage>
</organism>
<dbReference type="EMBL" id="DVIU01000093">
    <property type="protein sequence ID" value="HIS35886.1"/>
    <property type="molecule type" value="Genomic_DNA"/>
</dbReference>
<dbReference type="InterPro" id="IPR036869">
    <property type="entry name" value="J_dom_sf"/>
</dbReference>
<dbReference type="InterPro" id="IPR008971">
    <property type="entry name" value="HSP40/DnaJ_pept-bd"/>
</dbReference>
<dbReference type="InterPro" id="IPR001623">
    <property type="entry name" value="DnaJ_domain"/>
</dbReference>
<reference evidence="4" key="2">
    <citation type="journal article" date="2021" name="PeerJ">
        <title>Extensive microbial diversity within the chicken gut microbiome revealed by metagenomics and culture.</title>
        <authorList>
            <person name="Gilroy R."/>
            <person name="Ravi A."/>
            <person name="Getino M."/>
            <person name="Pursley I."/>
            <person name="Horton D.L."/>
            <person name="Alikhan N.F."/>
            <person name="Baker D."/>
            <person name="Gharbi K."/>
            <person name="Hall N."/>
            <person name="Watson M."/>
            <person name="Adriaenssens E.M."/>
            <person name="Foster-Nyarko E."/>
            <person name="Jarju S."/>
            <person name="Secka A."/>
            <person name="Antonio M."/>
            <person name="Oren A."/>
            <person name="Chaudhuri R.R."/>
            <person name="La Ragione R."/>
            <person name="Hildebrand F."/>
            <person name="Pallen M.J."/>
        </authorList>
    </citation>
    <scope>NUCLEOTIDE SEQUENCE</scope>
    <source>
        <strain evidence="4">6276</strain>
    </source>
</reference>
<accession>A0A9D1JMG5</accession>
<dbReference type="Proteomes" id="UP000823928">
    <property type="component" value="Unassembled WGS sequence"/>
</dbReference>
<dbReference type="Gene3D" id="2.60.260.20">
    <property type="entry name" value="Urease metallochaperone UreE, N-terminal domain"/>
    <property type="match status" value="2"/>
</dbReference>
<dbReference type="PANTHER" id="PTHR43096">
    <property type="entry name" value="DNAJ HOMOLOG 1, MITOCHONDRIAL-RELATED"/>
    <property type="match status" value="1"/>
</dbReference>
<dbReference type="GO" id="GO:0005737">
    <property type="term" value="C:cytoplasm"/>
    <property type="evidence" value="ECO:0007669"/>
    <property type="project" value="TreeGrafter"/>
</dbReference>
<dbReference type="Pfam" id="PF00226">
    <property type="entry name" value="DnaJ"/>
    <property type="match status" value="1"/>
</dbReference>
<keyword evidence="1" id="KW-0143">Chaperone</keyword>
<evidence type="ECO:0000256" key="1">
    <source>
        <dbReference type="ARBA" id="ARBA00023186"/>
    </source>
</evidence>
<evidence type="ECO:0000256" key="2">
    <source>
        <dbReference type="SAM" id="MobiDB-lite"/>
    </source>
</evidence>
<dbReference type="PROSITE" id="PS50076">
    <property type="entry name" value="DNAJ_2"/>
    <property type="match status" value="1"/>
</dbReference>
<dbReference type="SMART" id="SM00271">
    <property type="entry name" value="DnaJ"/>
    <property type="match status" value="1"/>
</dbReference>
<dbReference type="PANTHER" id="PTHR43096:SF52">
    <property type="entry name" value="DNAJ HOMOLOG 1, MITOCHONDRIAL-RELATED"/>
    <property type="match status" value="1"/>
</dbReference>
<evidence type="ECO:0000313" key="4">
    <source>
        <dbReference type="EMBL" id="HIS35886.1"/>
    </source>
</evidence>
<dbReference type="Pfam" id="PF01556">
    <property type="entry name" value="DnaJ_C"/>
    <property type="match status" value="1"/>
</dbReference>
<name>A0A9D1JMG5_9BACT</name>
<sequence length="348" mass="38342">MEYKDYYEILGVKRDATESEIKSAYRKLARKFHPDVNKTKEAESKFKDINEAYEVLGDKAKRQRYDSLGSNWQGGQSYTPPPGFENFNFGGGQGGGYQSYTFNGEDLGGFSDFFSSLFGDMMGAGAARSTQGMNFNGFDFGGQPQSSGSRRARRPQTPKEDLDITKTLNITAKDVFNQKPIGVNFSEMERCTQCPPGGGYCSSCGGTGFNNVTKSIKVKLPAEVKEGQKVRLKGEGKVDAYGQAGDLYLIIHFQDREYEIDGSDLTKDIEITPPEAVLGTKKEIETLHGKIGIKIPTKTSTGQILRLKNLGLPKKAGGFGNLNARIKIIIPKDISAKQIELYKKIQES</sequence>
<dbReference type="AlphaFoldDB" id="A0A9D1JMG5"/>
<evidence type="ECO:0000259" key="3">
    <source>
        <dbReference type="PROSITE" id="PS50076"/>
    </source>
</evidence>
<dbReference type="PRINTS" id="PR00625">
    <property type="entry name" value="JDOMAIN"/>
</dbReference>
<dbReference type="PROSITE" id="PS00636">
    <property type="entry name" value="DNAJ_1"/>
    <property type="match status" value="1"/>
</dbReference>
<dbReference type="SUPFAM" id="SSF49493">
    <property type="entry name" value="HSP40/DnaJ peptide-binding domain"/>
    <property type="match status" value="2"/>
</dbReference>
<proteinExistence type="predicted"/>
<dbReference type="SUPFAM" id="SSF46565">
    <property type="entry name" value="Chaperone J-domain"/>
    <property type="match status" value="1"/>
</dbReference>
<protein>
    <submittedName>
        <fullName evidence="4">DnaJ domain-containing protein</fullName>
    </submittedName>
</protein>
<dbReference type="InterPro" id="IPR018253">
    <property type="entry name" value="DnaJ_domain_CS"/>
</dbReference>
<dbReference type="CDD" id="cd06257">
    <property type="entry name" value="DnaJ"/>
    <property type="match status" value="1"/>
</dbReference>
<feature type="domain" description="J" evidence="3">
    <location>
        <begin position="5"/>
        <end position="69"/>
    </location>
</feature>